<feature type="compositionally biased region" description="Basic residues" evidence="4">
    <location>
        <begin position="1"/>
        <end position="12"/>
    </location>
</feature>
<name>A0A811QUC2_9POAL</name>
<dbReference type="PANTHER" id="PTHR46481">
    <property type="entry name" value="ZINC FINGER BED DOMAIN-CONTAINING PROTEIN 4"/>
    <property type="match status" value="1"/>
</dbReference>
<evidence type="ECO:0000256" key="4">
    <source>
        <dbReference type="SAM" id="MobiDB-lite"/>
    </source>
</evidence>
<dbReference type="Pfam" id="PF01535">
    <property type="entry name" value="PPR"/>
    <property type="match status" value="3"/>
</dbReference>
<feature type="repeat" description="PPR" evidence="3">
    <location>
        <begin position="242"/>
        <end position="272"/>
    </location>
</feature>
<feature type="domain" description="HAT C-terminal dimerisation" evidence="5">
    <location>
        <begin position="1067"/>
        <end position="1149"/>
    </location>
</feature>
<dbReference type="InterPro" id="IPR002885">
    <property type="entry name" value="PPR_rpt"/>
</dbReference>
<feature type="repeat" description="PPR" evidence="3">
    <location>
        <begin position="525"/>
        <end position="559"/>
    </location>
</feature>
<dbReference type="SUPFAM" id="SSF53098">
    <property type="entry name" value="Ribonuclease H-like"/>
    <property type="match status" value="1"/>
</dbReference>
<feature type="repeat" description="PPR" evidence="3">
    <location>
        <begin position="455"/>
        <end position="489"/>
    </location>
</feature>
<dbReference type="SUPFAM" id="SSF81901">
    <property type="entry name" value="HCP-like"/>
    <property type="match status" value="1"/>
</dbReference>
<proteinExistence type="predicted"/>
<evidence type="ECO:0000313" key="7">
    <source>
        <dbReference type="Proteomes" id="UP000604825"/>
    </source>
</evidence>
<feature type="region of interest" description="Disordered" evidence="4">
    <location>
        <begin position="1023"/>
        <end position="1044"/>
    </location>
</feature>
<dbReference type="Pfam" id="PF13041">
    <property type="entry name" value="PPR_2"/>
    <property type="match status" value="3"/>
</dbReference>
<dbReference type="InterPro" id="IPR052035">
    <property type="entry name" value="ZnF_BED_domain_contain"/>
</dbReference>
<accession>A0A811QUC2</accession>
<reference evidence="6" key="1">
    <citation type="submission" date="2020-10" db="EMBL/GenBank/DDBJ databases">
        <authorList>
            <person name="Han B."/>
            <person name="Lu T."/>
            <person name="Zhao Q."/>
            <person name="Huang X."/>
            <person name="Zhao Y."/>
        </authorList>
    </citation>
    <scope>NUCLEOTIDE SEQUENCE</scope>
</reference>
<feature type="repeat" description="PPR" evidence="3">
    <location>
        <begin position="350"/>
        <end position="384"/>
    </location>
</feature>
<dbReference type="AlphaFoldDB" id="A0A811QUC2"/>
<dbReference type="PROSITE" id="PS51375">
    <property type="entry name" value="PPR"/>
    <property type="match status" value="10"/>
</dbReference>
<comment type="caution">
    <text evidence="6">The sequence shown here is derived from an EMBL/GenBank/DDBJ whole genome shotgun (WGS) entry which is preliminary data.</text>
</comment>
<dbReference type="InterPro" id="IPR012337">
    <property type="entry name" value="RNaseH-like_sf"/>
</dbReference>
<evidence type="ECO:0000256" key="1">
    <source>
        <dbReference type="ARBA" id="ARBA00022737"/>
    </source>
</evidence>
<evidence type="ECO:0000256" key="3">
    <source>
        <dbReference type="PROSITE-ProRule" id="PRU00708"/>
    </source>
</evidence>
<feature type="repeat" description="PPR" evidence="3">
    <location>
        <begin position="420"/>
        <end position="454"/>
    </location>
</feature>
<dbReference type="PANTHER" id="PTHR46481:SF7">
    <property type="entry name" value="ZINC FINGER BED DOMAIN-CONTAINING PROTEIN RICESLEEPER 2-LIKE"/>
    <property type="match status" value="1"/>
</dbReference>
<keyword evidence="7" id="KW-1185">Reference proteome</keyword>
<feature type="compositionally biased region" description="Acidic residues" evidence="4">
    <location>
        <begin position="625"/>
        <end position="638"/>
    </location>
</feature>
<dbReference type="GO" id="GO:0046983">
    <property type="term" value="F:protein dimerization activity"/>
    <property type="evidence" value="ECO:0007669"/>
    <property type="project" value="InterPro"/>
</dbReference>
<organism evidence="6 7">
    <name type="scientific">Miscanthus lutarioriparius</name>
    <dbReference type="NCBI Taxonomy" id="422564"/>
    <lineage>
        <taxon>Eukaryota</taxon>
        <taxon>Viridiplantae</taxon>
        <taxon>Streptophyta</taxon>
        <taxon>Embryophyta</taxon>
        <taxon>Tracheophyta</taxon>
        <taxon>Spermatophyta</taxon>
        <taxon>Magnoliopsida</taxon>
        <taxon>Liliopsida</taxon>
        <taxon>Poales</taxon>
        <taxon>Poaceae</taxon>
        <taxon>PACMAD clade</taxon>
        <taxon>Panicoideae</taxon>
        <taxon>Andropogonodae</taxon>
        <taxon>Andropogoneae</taxon>
        <taxon>Saccharinae</taxon>
        <taxon>Miscanthus</taxon>
    </lineage>
</organism>
<evidence type="ECO:0000256" key="2">
    <source>
        <dbReference type="ARBA" id="ARBA00022946"/>
    </source>
</evidence>
<protein>
    <recommendedName>
        <fullName evidence="5">HAT C-terminal dimerisation domain-containing protein</fullName>
    </recommendedName>
</protein>
<feature type="repeat" description="PPR" evidence="3">
    <location>
        <begin position="206"/>
        <end position="240"/>
    </location>
</feature>
<feature type="repeat" description="PPR" evidence="3">
    <location>
        <begin position="385"/>
        <end position="419"/>
    </location>
</feature>
<gene>
    <name evidence="6" type="ORF">NCGR_LOCUS45478</name>
</gene>
<dbReference type="Pfam" id="PF12854">
    <property type="entry name" value="PPR_1"/>
    <property type="match status" value="1"/>
</dbReference>
<dbReference type="Gene3D" id="1.25.40.10">
    <property type="entry name" value="Tetratricopeptide repeat domain"/>
    <property type="match status" value="5"/>
</dbReference>
<sequence length="1183" mass="132743">MRRFCHVPRGRRPAAAPHDHQQLPPPEWIDPYPDLTDPSPYASGSAAPPTPSPWLPRVSSLVLRSPPATLATDLRAFCRTFLLRLSPTFVAAALRSPQLTPHPLPSLHFFRSLPNGADLLAHPQHLLSCYVSLLHSFARSRETAGPDAAGQARQLVAELRAHGDAVLRHLAPASSASLIRSLAAFGLSEELLWAWQAMRLAGVEPSRLTYNCLLDGLVNAGLLDTAINVFDAMSTEDRVQPDVVSYNILIKGYCRAGRTQDAMARLADMREQAELTPDKVTYLTLMQCHYSEGTFPQCIALFQEMEERGMGKEIPQHAYVLVIGALSKDGKPFEALAVFERMMKRGCPTNAAMYTALIDSMGKFGREKEAMTLFERMKASGIELDAVTYGVVVNCLCRFGNMDEAVACFRSCVEKGVAVNAIFYTSLIDGFGKTGMVDQAKELFEEMIAKGFVPDSYCYNVLIDALVKAGRTDNACAFYKRMEDDGCDQTVYTYTILIDGLFKEHKNEEALKFWDSMIDKGITPTTAAFRVLANGLCLSGKFSRAWRILDELAPMGVIPETAHEDMINVLCKTGRFKQASKLADGIVQKGREVPGRVRTMMINALRKAGNTDLAFKLVNEMIEVDEEDDQQSEEDEGEQQEKEENKKRKASALSSDIWDHFTKVKIANGEERAKCKYCGNLCSCDTETNGNSSVGTLSNSEFDLYDLRNSFAEMIIEDEQPFALSERPGLRNFLAIACPHFTLPSRRTATRACVEVYDVQKEKLKKFLKEHCGRVSLATDTWTSNTNQNYMCVTAHFIDNDWKLHKKIIGFFLVEGHRGEDIGKSLENCLAAWGIDKFFTITVNNDSANNDAIKYMRRVLNESNGSIAKGEYLHMRCAAHIVNLIVSEGLKEIDRSVVRVRAAVKFVKGETSRLAKFKKCAELAKQYEKAFERYSDEDPYYKLDLNDEKDGPGVPEKSDWDNARKMAEFLEHFYELTLRVSVTSCPTSNTYFHEIGELLLLLQEWCHSEDRLCSEVEYRNMYAPSDNAPQQPTETQEPPPESKRSFKSIIAEKMRKRGGANATTKSELDKYFSEDNEEDNEGFDILKYWKGNARRFPILSRMARDLLAIPISTVASESAFSTGGRVLDDFRSSLTPTMVERLICASDWIRGSNVVSVEENEEELYKLEEELGAFTIPKETTEC</sequence>
<dbReference type="OrthoDB" id="185373at2759"/>
<dbReference type="Proteomes" id="UP000604825">
    <property type="component" value="Unassembled WGS sequence"/>
</dbReference>
<evidence type="ECO:0000313" key="6">
    <source>
        <dbReference type="EMBL" id="CAD6262098.1"/>
    </source>
</evidence>
<evidence type="ECO:0000259" key="5">
    <source>
        <dbReference type="Pfam" id="PF05699"/>
    </source>
</evidence>
<keyword evidence="2" id="KW-0809">Transit peptide</keyword>
<dbReference type="EMBL" id="CAJGYO010000012">
    <property type="protein sequence ID" value="CAD6262098.1"/>
    <property type="molecule type" value="Genomic_DNA"/>
</dbReference>
<feature type="repeat" description="PPR" evidence="3">
    <location>
        <begin position="315"/>
        <end position="349"/>
    </location>
</feature>
<keyword evidence="1" id="KW-0677">Repeat</keyword>
<feature type="region of interest" description="Disordered" evidence="4">
    <location>
        <begin position="1"/>
        <end position="31"/>
    </location>
</feature>
<dbReference type="NCBIfam" id="TIGR00756">
    <property type="entry name" value="PPR"/>
    <property type="match status" value="9"/>
</dbReference>
<dbReference type="InterPro" id="IPR011990">
    <property type="entry name" value="TPR-like_helical_dom_sf"/>
</dbReference>
<feature type="repeat" description="PPR" evidence="3">
    <location>
        <begin position="278"/>
        <end position="312"/>
    </location>
</feature>
<feature type="repeat" description="PPR" evidence="3">
    <location>
        <begin position="490"/>
        <end position="524"/>
    </location>
</feature>
<dbReference type="Pfam" id="PF05699">
    <property type="entry name" value="Dimer_Tnp_hAT"/>
    <property type="match status" value="1"/>
</dbReference>
<feature type="region of interest" description="Disordered" evidence="4">
    <location>
        <begin position="625"/>
        <end position="650"/>
    </location>
</feature>
<dbReference type="InterPro" id="IPR008906">
    <property type="entry name" value="HATC_C_dom"/>
</dbReference>